<dbReference type="Proteomes" id="UP000008553">
    <property type="component" value="Unassembled WGS sequence"/>
</dbReference>
<reference evidence="1 2" key="1">
    <citation type="journal article" date="2002" name="Nature">
        <title>Genome sequence and comparative analysis of the model rodent malaria parasite Plasmodium yoelii yoelii.</title>
        <authorList>
            <person name="Carlton J.M."/>
            <person name="Angiuoli S.V."/>
            <person name="Suh B.B."/>
            <person name="Kooij T.W."/>
            <person name="Pertea M."/>
            <person name="Silva J.C."/>
            <person name="Ermolaeva M.D."/>
            <person name="Allen J.E."/>
            <person name="Selengut J.D."/>
            <person name="Koo H.L."/>
            <person name="Peterson J.D."/>
            <person name="Pop M."/>
            <person name="Kosack D.S."/>
            <person name="Shumway M.F."/>
            <person name="Bidwell S.L."/>
            <person name="Shallom S.J."/>
            <person name="van Aken S.E."/>
            <person name="Riedmuller S.B."/>
            <person name="Feldblyum T.V."/>
            <person name="Cho J.K."/>
            <person name="Quackenbush J."/>
            <person name="Sedegah M."/>
            <person name="Shoaibi A."/>
            <person name="Cummings L.M."/>
            <person name="Florens L."/>
            <person name="Yates J.R."/>
            <person name="Raine J.D."/>
            <person name="Sinden R.E."/>
            <person name="Harris M.A."/>
            <person name="Cunningham D.A."/>
            <person name="Preiser P.R."/>
            <person name="Bergman L.W."/>
            <person name="Vaidya A.B."/>
            <person name="van Lin L.H."/>
            <person name="Janse C.J."/>
            <person name="Waters A.P."/>
            <person name="Smith H.O."/>
            <person name="White O.R."/>
            <person name="Salzberg S.L."/>
            <person name="Venter J.C."/>
            <person name="Fraser C.M."/>
            <person name="Hoffman S.L."/>
            <person name="Gardner M.J."/>
            <person name="Carucci D.J."/>
        </authorList>
    </citation>
    <scope>NUCLEOTIDE SEQUENCE [LARGE SCALE GENOMIC DNA]</scope>
    <source>
        <strain evidence="1 2">17XNL</strain>
    </source>
</reference>
<sequence>PSDHVVRHFALGVKRSVGVRDKDFDLLEVTIPFDLHRLHRLFLEDRFEICKTVRALCEIVHLYHCDVLLLSGRPSCMPGILALFRRLLPLPPDRIVPLAGFRAGVWYPFHRDGRIGDPKTTAVVGAMICKVGGARRIPNFNFLAHAYKVYSTVRHLGLIDQNLVLRDADVYYRDVNLDDENYELPEQPFEMRARMILGFRQLASERWPATPLYVLDLSERAKQLLASADRTAPAVIQIALKLDRKKGAGPESFSVASAVTSQGTALNPSRDIVLKLNTLTTVGIGESSYWLDTGSIIR</sequence>
<protein>
    <submittedName>
        <fullName evidence="1">Uncharacterized protein</fullName>
    </submittedName>
</protein>
<accession>Q7R751</accession>
<comment type="caution">
    <text evidence="1">The sequence shown here is derived from an EMBL/GenBank/DDBJ whole genome shotgun (WGS) entry which is preliminary data.</text>
</comment>
<evidence type="ECO:0000313" key="1">
    <source>
        <dbReference type="EMBL" id="EAA20261.1"/>
    </source>
</evidence>
<dbReference type="EMBL" id="AABL01002899">
    <property type="protein sequence ID" value="EAA20261.1"/>
    <property type="molecule type" value="Genomic_DNA"/>
</dbReference>
<keyword evidence="2" id="KW-1185">Reference proteome</keyword>
<name>Q7R751_PLAYO</name>
<proteinExistence type="predicted"/>
<evidence type="ECO:0000313" key="2">
    <source>
        <dbReference type="Proteomes" id="UP000008553"/>
    </source>
</evidence>
<organism evidence="1 2">
    <name type="scientific">Plasmodium yoelii yoelii</name>
    <dbReference type="NCBI Taxonomy" id="73239"/>
    <lineage>
        <taxon>Eukaryota</taxon>
        <taxon>Sar</taxon>
        <taxon>Alveolata</taxon>
        <taxon>Apicomplexa</taxon>
        <taxon>Aconoidasida</taxon>
        <taxon>Haemosporida</taxon>
        <taxon>Plasmodiidae</taxon>
        <taxon>Plasmodium</taxon>
        <taxon>Plasmodium (Vinckeia)</taxon>
    </lineage>
</organism>
<dbReference type="AlphaFoldDB" id="Q7R751"/>
<dbReference type="InParanoid" id="Q7R751"/>
<dbReference type="InterPro" id="IPR009216">
    <property type="entry name" value="Virulence_factor_SrfB"/>
</dbReference>
<dbReference type="Pfam" id="PF07520">
    <property type="entry name" value="SrfB"/>
    <property type="match status" value="1"/>
</dbReference>
<gene>
    <name evidence="1" type="ORF">PY07737</name>
</gene>
<feature type="non-terminal residue" evidence="1">
    <location>
        <position position="1"/>
    </location>
</feature>
<dbReference type="PaxDb" id="73239-Q7R751"/>